<dbReference type="InterPro" id="IPR014710">
    <property type="entry name" value="RmlC-like_jellyroll"/>
</dbReference>
<accession>A0ABT3BWS5</accession>
<dbReference type="NCBIfam" id="TIGR02451">
    <property type="entry name" value="anti_sig_ChrR"/>
    <property type="match status" value="1"/>
</dbReference>
<dbReference type="Pfam" id="PF12973">
    <property type="entry name" value="Cupin_7"/>
    <property type="match status" value="1"/>
</dbReference>
<gene>
    <name evidence="2" type="ORF">OH718_11850</name>
</gene>
<dbReference type="InterPro" id="IPR011051">
    <property type="entry name" value="RmlC_Cupin_sf"/>
</dbReference>
<protein>
    <submittedName>
        <fullName evidence="2">ChrR family anti-sigma-E factor</fullName>
    </submittedName>
</protein>
<dbReference type="GeneID" id="93561701"/>
<dbReference type="InterPro" id="IPR041916">
    <property type="entry name" value="Anti_sigma_zinc_sf"/>
</dbReference>
<evidence type="ECO:0000313" key="2">
    <source>
        <dbReference type="EMBL" id="MCV4377288.1"/>
    </source>
</evidence>
<name>A0ABT3BWS5_9PSED</name>
<dbReference type="Proteomes" id="UP001207294">
    <property type="component" value="Unassembled WGS sequence"/>
</dbReference>
<dbReference type="EMBL" id="JAOXML010000007">
    <property type="protein sequence ID" value="MCV4377288.1"/>
    <property type="molecule type" value="Genomic_DNA"/>
</dbReference>
<organism evidence="2 3">
    <name type="scientific">Pseudomonas capsici</name>
    <dbReference type="NCBI Taxonomy" id="2810614"/>
    <lineage>
        <taxon>Bacteria</taxon>
        <taxon>Pseudomonadati</taxon>
        <taxon>Pseudomonadota</taxon>
        <taxon>Gammaproteobacteria</taxon>
        <taxon>Pseudomonadales</taxon>
        <taxon>Pseudomonadaceae</taxon>
        <taxon>Pseudomonas</taxon>
    </lineage>
</organism>
<reference evidence="2 3" key="1">
    <citation type="submission" date="2022-10" db="EMBL/GenBank/DDBJ databases">
        <title>Characterization of Pseudomonas capsici strains from pepper and tomato in Georgia.</title>
        <authorList>
            <person name="Zhao M."/>
            <person name="Dutta B."/>
        </authorList>
    </citation>
    <scope>NUCLEOTIDE SEQUENCE [LARGE SCALE GENOMIC DNA]</scope>
    <source>
        <strain evidence="2 3">Pc20-5</strain>
    </source>
</reference>
<dbReference type="CDD" id="cd20301">
    <property type="entry name" value="cupin_ChrR"/>
    <property type="match status" value="1"/>
</dbReference>
<feature type="domain" description="ChrR-like cupin" evidence="1">
    <location>
        <begin position="106"/>
        <end position="196"/>
    </location>
</feature>
<keyword evidence="3" id="KW-1185">Reference proteome</keyword>
<dbReference type="RefSeq" id="WP_206401809.1">
    <property type="nucleotide sequence ID" value="NZ_JAFGZD010000007.1"/>
</dbReference>
<dbReference type="InterPro" id="IPR012807">
    <property type="entry name" value="Anti-sigma_ChrR"/>
</dbReference>
<evidence type="ECO:0000313" key="3">
    <source>
        <dbReference type="Proteomes" id="UP001207294"/>
    </source>
</evidence>
<evidence type="ECO:0000259" key="1">
    <source>
        <dbReference type="Pfam" id="PF12973"/>
    </source>
</evidence>
<dbReference type="Gene3D" id="2.60.120.10">
    <property type="entry name" value="Jelly Rolls"/>
    <property type="match status" value="1"/>
</dbReference>
<sequence>MSPVHHPDEATLVSYASGALAQTISPVAAAHLEQCVECRERVRHAERIGGLLIQQYSSGAEPARGRDAMLARLDESPRVAAPVEPVVQSADLLPVALHAHFGRYLSEQPWKTLLPGVQRVQAKGLEQGSLMLLRIAPGVSMPFHGHGGSEMTLVLQGSYHDELGEYRPGDLADLDSDTRHQPTANAGEHCICVMGTDSPLRFQGLLARMLQPIFGI</sequence>
<proteinExistence type="predicted"/>
<dbReference type="Gene3D" id="1.10.10.1320">
    <property type="entry name" value="Anti-sigma factor, zinc-finger domain"/>
    <property type="match status" value="1"/>
</dbReference>
<dbReference type="InterPro" id="IPR025979">
    <property type="entry name" value="ChrR-like_cupin_dom"/>
</dbReference>
<dbReference type="SUPFAM" id="SSF51182">
    <property type="entry name" value="RmlC-like cupins"/>
    <property type="match status" value="1"/>
</dbReference>
<comment type="caution">
    <text evidence="2">The sequence shown here is derived from an EMBL/GenBank/DDBJ whole genome shotgun (WGS) entry which is preliminary data.</text>
</comment>